<feature type="transmembrane region" description="Helical" evidence="8">
    <location>
        <begin position="179"/>
        <end position="199"/>
    </location>
</feature>
<proteinExistence type="inferred from homology"/>
<dbReference type="AlphaFoldDB" id="A0A9W8TVN8"/>
<dbReference type="Pfam" id="PF13813">
    <property type="entry name" value="MBOAT_2"/>
    <property type="match status" value="1"/>
</dbReference>
<keyword evidence="7 8" id="KW-0472">Membrane</keyword>
<feature type="transmembrane region" description="Helical" evidence="8">
    <location>
        <begin position="305"/>
        <end position="327"/>
    </location>
</feature>
<keyword evidence="5 8" id="KW-0812">Transmembrane</keyword>
<comment type="subcellular location">
    <subcellularLocation>
        <location evidence="1">Membrane</location>
        <topology evidence="1">Multi-pass membrane protein</topology>
    </subcellularLocation>
</comment>
<dbReference type="GO" id="GO:0006629">
    <property type="term" value="P:lipid metabolic process"/>
    <property type="evidence" value="ECO:0007669"/>
    <property type="project" value="InterPro"/>
</dbReference>
<keyword evidence="4 10" id="KW-0808">Transferase</keyword>
<evidence type="ECO:0000313" key="10">
    <source>
        <dbReference type="EMBL" id="KAJ3742398.1"/>
    </source>
</evidence>
<dbReference type="PANTHER" id="PTHR31595:SF57">
    <property type="entry name" value="OS04G0481900 PROTEIN"/>
    <property type="match status" value="1"/>
</dbReference>
<evidence type="ECO:0000256" key="8">
    <source>
        <dbReference type="SAM" id="Phobius"/>
    </source>
</evidence>
<name>A0A9W8TVN8_9AGAR</name>
<evidence type="ECO:0000256" key="3">
    <source>
        <dbReference type="ARBA" id="ARBA00007282"/>
    </source>
</evidence>
<gene>
    <name evidence="10" type="ORF">DFH05DRAFT_1500609</name>
</gene>
<evidence type="ECO:0000256" key="1">
    <source>
        <dbReference type="ARBA" id="ARBA00004141"/>
    </source>
</evidence>
<evidence type="ECO:0000313" key="11">
    <source>
        <dbReference type="Proteomes" id="UP001142393"/>
    </source>
</evidence>
<keyword evidence="11" id="KW-1185">Reference proteome</keyword>
<dbReference type="GO" id="GO:0016020">
    <property type="term" value="C:membrane"/>
    <property type="evidence" value="ECO:0007669"/>
    <property type="project" value="UniProtKB-SubCell"/>
</dbReference>
<evidence type="ECO:0000256" key="6">
    <source>
        <dbReference type="ARBA" id="ARBA00022989"/>
    </source>
</evidence>
<feature type="domain" description="Wax synthase" evidence="9">
    <location>
        <begin position="226"/>
        <end position="311"/>
    </location>
</feature>
<feature type="transmembrane region" description="Helical" evidence="8">
    <location>
        <begin position="347"/>
        <end position="364"/>
    </location>
</feature>
<dbReference type="GO" id="GO:0008374">
    <property type="term" value="F:O-acyltransferase activity"/>
    <property type="evidence" value="ECO:0007669"/>
    <property type="project" value="InterPro"/>
</dbReference>
<dbReference type="InterPro" id="IPR032805">
    <property type="entry name" value="Wax_synthase_dom"/>
</dbReference>
<comment type="similarity">
    <text evidence="3">Belongs to the wax synthase family.</text>
</comment>
<evidence type="ECO:0000256" key="4">
    <source>
        <dbReference type="ARBA" id="ARBA00022679"/>
    </source>
</evidence>
<dbReference type="InterPro" id="IPR044851">
    <property type="entry name" value="Wax_synthase"/>
</dbReference>
<organism evidence="10 11">
    <name type="scientific">Lentinula detonsa</name>
    <dbReference type="NCBI Taxonomy" id="2804962"/>
    <lineage>
        <taxon>Eukaryota</taxon>
        <taxon>Fungi</taxon>
        <taxon>Dikarya</taxon>
        <taxon>Basidiomycota</taxon>
        <taxon>Agaricomycotina</taxon>
        <taxon>Agaricomycetes</taxon>
        <taxon>Agaricomycetidae</taxon>
        <taxon>Agaricales</taxon>
        <taxon>Marasmiineae</taxon>
        <taxon>Omphalotaceae</taxon>
        <taxon>Lentinula</taxon>
    </lineage>
</organism>
<feature type="transmembrane region" description="Helical" evidence="8">
    <location>
        <begin position="12"/>
        <end position="33"/>
    </location>
</feature>
<feature type="transmembrane region" description="Helical" evidence="8">
    <location>
        <begin position="273"/>
        <end position="293"/>
    </location>
</feature>
<dbReference type="PANTHER" id="PTHR31595">
    <property type="entry name" value="LONG-CHAIN-ALCOHOL O-FATTY-ACYLTRANSFERASE 3-RELATED"/>
    <property type="match status" value="1"/>
</dbReference>
<dbReference type="Proteomes" id="UP001142393">
    <property type="component" value="Unassembled WGS sequence"/>
</dbReference>
<evidence type="ECO:0000256" key="5">
    <source>
        <dbReference type="ARBA" id="ARBA00022692"/>
    </source>
</evidence>
<evidence type="ECO:0000256" key="2">
    <source>
        <dbReference type="ARBA" id="ARBA00005179"/>
    </source>
</evidence>
<protein>
    <submittedName>
        <fullName evidence="10">Membrane bound O-acyl transferase family-domain-containing protein</fullName>
    </submittedName>
</protein>
<accession>A0A9W8TVN8</accession>
<evidence type="ECO:0000259" key="9">
    <source>
        <dbReference type="Pfam" id="PF13813"/>
    </source>
</evidence>
<reference evidence="10 11" key="1">
    <citation type="journal article" date="2023" name="Proc. Natl. Acad. Sci. U.S.A.">
        <title>A global phylogenomic analysis of the shiitake genus Lentinula.</title>
        <authorList>
            <person name="Sierra-Patev S."/>
            <person name="Min B."/>
            <person name="Naranjo-Ortiz M."/>
            <person name="Looney B."/>
            <person name="Konkel Z."/>
            <person name="Slot J.C."/>
            <person name="Sakamoto Y."/>
            <person name="Steenwyk J.L."/>
            <person name="Rokas A."/>
            <person name="Carro J."/>
            <person name="Camarero S."/>
            <person name="Ferreira P."/>
            <person name="Molpeceres G."/>
            <person name="Ruiz-Duenas F.J."/>
            <person name="Serrano A."/>
            <person name="Henrissat B."/>
            <person name="Drula E."/>
            <person name="Hughes K.W."/>
            <person name="Mata J.L."/>
            <person name="Ishikawa N.K."/>
            <person name="Vargas-Isla R."/>
            <person name="Ushijima S."/>
            <person name="Smith C.A."/>
            <person name="Donoghue J."/>
            <person name="Ahrendt S."/>
            <person name="Andreopoulos W."/>
            <person name="He G."/>
            <person name="LaButti K."/>
            <person name="Lipzen A."/>
            <person name="Ng V."/>
            <person name="Riley R."/>
            <person name="Sandor L."/>
            <person name="Barry K."/>
            <person name="Martinez A.T."/>
            <person name="Xiao Y."/>
            <person name="Gibbons J.G."/>
            <person name="Terashima K."/>
            <person name="Grigoriev I.V."/>
            <person name="Hibbett D."/>
        </authorList>
    </citation>
    <scope>NUCLEOTIDE SEQUENCE [LARGE SCALE GENOMIC DNA]</scope>
    <source>
        <strain evidence="10 11">TFB7810</strain>
    </source>
</reference>
<keyword evidence="6 8" id="KW-1133">Transmembrane helix</keyword>
<comment type="caution">
    <text evidence="10">The sequence shown here is derived from an EMBL/GenBank/DDBJ whole genome shotgun (WGS) entry which is preliminary data.</text>
</comment>
<dbReference type="EMBL" id="JANVFU010000010">
    <property type="protein sequence ID" value="KAJ3742398.1"/>
    <property type="molecule type" value="Genomic_DNA"/>
</dbReference>
<comment type="pathway">
    <text evidence="2">Secondary metabolite biosynthesis.</text>
</comment>
<evidence type="ECO:0000256" key="7">
    <source>
        <dbReference type="ARBA" id="ARBA00023136"/>
    </source>
</evidence>
<sequence length="388" mass="44495">MDEYTVPTSAQPLLFSIRYIFFPALIVSCLLAFKSSSWIRLLLFAWYTVHLLQGMSVRTGNSWSDYSNGSTLGGELMKTLSLLFLDNPAQDWCHRSDGNRKIANRPWWQRIYWSLCAAYTMRGVGWNFQVPGVPSPSRMNRYMFLACAVLRVVVSYLLLDAAQCLMQATPFFNDPEPDASMRSYSYPVQVFYTVVCFSVPYGSIRFYYYLGAFFAVLTGYSSQEDWPSVFGSWADACSVRNIWGKTWHQMFRRQYSSIGKAVAKRLGAPPGSISSFIVQLFAAFLVSGIMHLCGDYAIGLKHIGVTLPFFVLQPFAILFEEFFFFSLVCLKIDKHIFSLPTPIKRCFGYLWTLVWFTYSSSWYIDPIVQAKFGRNAILPFSVIRFFQL</sequence>